<keyword evidence="1" id="KW-1133">Transmembrane helix</keyword>
<evidence type="ECO:0000313" key="3">
    <source>
        <dbReference type="Proteomes" id="UP000001876"/>
    </source>
</evidence>
<feature type="transmembrane region" description="Helical" evidence="1">
    <location>
        <begin position="331"/>
        <end position="351"/>
    </location>
</feature>
<sequence length="381" mass="42054">MRNVNSAQSPCVDLQRKKRLQHSLHARFNTAINILLGAANAHDLRRWLTLLALCVSIILQYAIVLLPTSACGSCSGGAFLGSLFASAYVTAAGACFYIRPGPIAKHVFLGSLVSVIPASFTASTQVVISRLAAAVNAYGVDGAGIDPGQGLVHSTADTYALRGLKASNFRFDLMGQSHSKRSLDGPGILGTFCAVPIVPDGWTPAEVVPFWYVCNNYWGMFMDCDLAYKGVYNENDSYGWNSLSECLRKPEELIINANLTGSELLNPLMYFYQLDFAPNFDEVSATFFRKAITEASVFHRIMIRYDAPLLRLAQTQEPCCQILIKTTNDEAIIFSIVLVLPFVLACAWLNVYRFTFQHKFIEKASLLTRQHLKSIYLGHGR</sequence>
<protein>
    <submittedName>
        <fullName evidence="2">Four-cystein orphan protein</fullName>
    </submittedName>
</protein>
<feature type="transmembrane region" description="Helical" evidence="1">
    <location>
        <begin position="107"/>
        <end position="128"/>
    </location>
</feature>
<dbReference type="KEGG" id="mpp:MICPUCDRAFT_64625"/>
<gene>
    <name evidence="2" type="primary">FCO1</name>
    <name evidence="2" type="ORF">MICPUCDRAFT_64625</name>
</gene>
<proteinExistence type="predicted"/>
<keyword evidence="1" id="KW-0812">Transmembrane</keyword>
<dbReference type="RefSeq" id="XP_003056057.1">
    <property type="nucleotide sequence ID" value="XM_003056011.1"/>
</dbReference>
<feature type="transmembrane region" description="Helical" evidence="1">
    <location>
        <begin position="47"/>
        <end position="66"/>
    </location>
</feature>
<dbReference type="AlphaFoldDB" id="C1MKU6"/>
<accession>C1MKU6</accession>
<dbReference type="OrthoDB" id="10603311at2759"/>
<keyword evidence="1" id="KW-0472">Membrane</keyword>
<reference evidence="2 3" key="1">
    <citation type="journal article" date="2009" name="Science">
        <title>Green evolution and dynamic adaptations revealed by genomes of the marine picoeukaryotes Micromonas.</title>
        <authorList>
            <person name="Worden A.Z."/>
            <person name="Lee J.H."/>
            <person name="Mock T."/>
            <person name="Rouze P."/>
            <person name="Simmons M.P."/>
            <person name="Aerts A.L."/>
            <person name="Allen A.E."/>
            <person name="Cuvelier M.L."/>
            <person name="Derelle E."/>
            <person name="Everett M.V."/>
            <person name="Foulon E."/>
            <person name="Grimwood J."/>
            <person name="Gundlach H."/>
            <person name="Henrissat B."/>
            <person name="Napoli C."/>
            <person name="McDonald S.M."/>
            <person name="Parker M.S."/>
            <person name="Rombauts S."/>
            <person name="Salamov A."/>
            <person name="Von Dassow P."/>
            <person name="Badger J.H."/>
            <person name="Coutinho P.M."/>
            <person name="Demir E."/>
            <person name="Dubchak I."/>
            <person name="Gentemann C."/>
            <person name="Eikrem W."/>
            <person name="Gready J.E."/>
            <person name="John U."/>
            <person name="Lanier W."/>
            <person name="Lindquist E.A."/>
            <person name="Lucas S."/>
            <person name="Mayer K.F."/>
            <person name="Moreau H."/>
            <person name="Not F."/>
            <person name="Otillar R."/>
            <person name="Panaud O."/>
            <person name="Pangilinan J."/>
            <person name="Paulsen I."/>
            <person name="Piegu B."/>
            <person name="Poliakov A."/>
            <person name="Robbens S."/>
            <person name="Schmutz J."/>
            <person name="Toulza E."/>
            <person name="Wyss T."/>
            <person name="Zelensky A."/>
            <person name="Zhou K."/>
            <person name="Armbrust E.V."/>
            <person name="Bhattacharya D."/>
            <person name="Goodenough U.W."/>
            <person name="Van de Peer Y."/>
            <person name="Grigoriev I.V."/>
        </authorList>
    </citation>
    <scope>NUCLEOTIDE SEQUENCE [LARGE SCALE GENOMIC DNA]</scope>
    <source>
        <strain evidence="2 3">CCMP1545</strain>
    </source>
</reference>
<evidence type="ECO:0000256" key="1">
    <source>
        <dbReference type="SAM" id="Phobius"/>
    </source>
</evidence>
<dbReference type="EMBL" id="GG663736">
    <property type="protein sequence ID" value="EEH59433.1"/>
    <property type="molecule type" value="Genomic_DNA"/>
</dbReference>
<feature type="transmembrane region" description="Helical" evidence="1">
    <location>
        <begin position="78"/>
        <end position="98"/>
    </location>
</feature>
<evidence type="ECO:0000313" key="2">
    <source>
        <dbReference type="EMBL" id="EEH59433.1"/>
    </source>
</evidence>
<dbReference type="Proteomes" id="UP000001876">
    <property type="component" value="Unassembled WGS sequence"/>
</dbReference>
<organism evidence="3">
    <name type="scientific">Micromonas pusilla (strain CCMP1545)</name>
    <name type="common">Picoplanktonic green alga</name>
    <dbReference type="NCBI Taxonomy" id="564608"/>
    <lineage>
        <taxon>Eukaryota</taxon>
        <taxon>Viridiplantae</taxon>
        <taxon>Chlorophyta</taxon>
        <taxon>Mamiellophyceae</taxon>
        <taxon>Mamiellales</taxon>
        <taxon>Mamiellaceae</taxon>
        <taxon>Micromonas</taxon>
    </lineage>
</organism>
<name>C1MKU6_MICPC</name>
<keyword evidence="3" id="KW-1185">Reference proteome</keyword>
<dbReference type="GeneID" id="9681533"/>